<feature type="domain" description="DUF6534" evidence="2">
    <location>
        <begin position="168"/>
        <end position="254"/>
    </location>
</feature>
<feature type="transmembrane region" description="Helical" evidence="1">
    <location>
        <begin position="12"/>
        <end position="33"/>
    </location>
</feature>
<dbReference type="OMA" id="IALSINM"/>
<dbReference type="PANTHER" id="PTHR40465:SF1">
    <property type="entry name" value="DUF6534 DOMAIN-CONTAINING PROTEIN"/>
    <property type="match status" value="1"/>
</dbReference>
<evidence type="ECO:0000259" key="2">
    <source>
        <dbReference type="Pfam" id="PF20152"/>
    </source>
</evidence>
<protein>
    <recommendedName>
        <fullName evidence="2">DUF6534 domain-containing protein</fullName>
    </recommendedName>
</protein>
<dbReference type="AlphaFoldDB" id="A0A0D2P611"/>
<dbReference type="Proteomes" id="UP000054270">
    <property type="component" value="Unassembled WGS sequence"/>
</dbReference>
<dbReference type="InterPro" id="IPR045339">
    <property type="entry name" value="DUF6534"/>
</dbReference>
<evidence type="ECO:0000313" key="4">
    <source>
        <dbReference type="Proteomes" id="UP000054270"/>
    </source>
</evidence>
<accession>A0A0D2P611</accession>
<sequence>MGELDSTLGAVLIAGLLAAVLHGLTILQTFLYTQTSGSDGPLMRCLVLFLWSVDTLHTALISHTLYFYLVTNFGHIGVLAAPTWSIIVAIYLTSLTGIIVRIFLAYRLFLLCGRYRPRLRVALPAIVMIPTMITFLTGLIFASKAFIVRLFARLDTFSVYLYITFSAAALADTLIAVSLCVLLYRSRTGIEQTDSLLTTLIVMTINTGLLTSIFALLCLITYSIWPLKFIYVGMYFSLNKLYVNSLLGSLNARKILQAKQERSTHDHRRSVRSTRFEVVSEPASYLSPAESITMSGVAQKESFASTSNTLHQNHVPDQT</sequence>
<feature type="transmembrane region" description="Helical" evidence="1">
    <location>
        <begin position="45"/>
        <end position="69"/>
    </location>
</feature>
<dbReference type="OrthoDB" id="2535105at2759"/>
<keyword evidence="1" id="KW-0472">Membrane</keyword>
<dbReference type="EMBL" id="KN817633">
    <property type="protein sequence ID" value="KJA15860.1"/>
    <property type="molecule type" value="Genomic_DNA"/>
</dbReference>
<proteinExistence type="predicted"/>
<evidence type="ECO:0000313" key="3">
    <source>
        <dbReference type="EMBL" id="KJA15860.1"/>
    </source>
</evidence>
<dbReference type="Pfam" id="PF20152">
    <property type="entry name" value="DUF6534"/>
    <property type="match status" value="1"/>
</dbReference>
<organism evidence="3 4">
    <name type="scientific">Hypholoma sublateritium (strain FD-334 SS-4)</name>
    <dbReference type="NCBI Taxonomy" id="945553"/>
    <lineage>
        <taxon>Eukaryota</taxon>
        <taxon>Fungi</taxon>
        <taxon>Dikarya</taxon>
        <taxon>Basidiomycota</taxon>
        <taxon>Agaricomycotina</taxon>
        <taxon>Agaricomycetes</taxon>
        <taxon>Agaricomycetidae</taxon>
        <taxon>Agaricales</taxon>
        <taxon>Agaricineae</taxon>
        <taxon>Strophariaceae</taxon>
        <taxon>Hypholoma</taxon>
    </lineage>
</organism>
<keyword evidence="1" id="KW-0812">Transmembrane</keyword>
<feature type="transmembrane region" description="Helical" evidence="1">
    <location>
        <begin position="81"/>
        <end position="109"/>
    </location>
</feature>
<gene>
    <name evidence="3" type="ORF">HYPSUDRAFT_207529</name>
</gene>
<feature type="transmembrane region" description="Helical" evidence="1">
    <location>
        <begin position="196"/>
        <end position="224"/>
    </location>
</feature>
<name>A0A0D2P611_HYPSF</name>
<feature type="transmembrane region" description="Helical" evidence="1">
    <location>
        <begin position="121"/>
        <end position="147"/>
    </location>
</feature>
<keyword evidence="1" id="KW-1133">Transmembrane helix</keyword>
<evidence type="ECO:0000256" key="1">
    <source>
        <dbReference type="SAM" id="Phobius"/>
    </source>
</evidence>
<dbReference type="PANTHER" id="PTHR40465">
    <property type="entry name" value="CHROMOSOME 1, WHOLE GENOME SHOTGUN SEQUENCE"/>
    <property type="match status" value="1"/>
</dbReference>
<dbReference type="STRING" id="945553.A0A0D2P611"/>
<reference evidence="4" key="1">
    <citation type="submission" date="2014-04" db="EMBL/GenBank/DDBJ databases">
        <title>Evolutionary Origins and Diversification of the Mycorrhizal Mutualists.</title>
        <authorList>
            <consortium name="DOE Joint Genome Institute"/>
            <consortium name="Mycorrhizal Genomics Consortium"/>
            <person name="Kohler A."/>
            <person name="Kuo A."/>
            <person name="Nagy L.G."/>
            <person name="Floudas D."/>
            <person name="Copeland A."/>
            <person name="Barry K.W."/>
            <person name="Cichocki N."/>
            <person name="Veneault-Fourrey C."/>
            <person name="LaButti K."/>
            <person name="Lindquist E.A."/>
            <person name="Lipzen A."/>
            <person name="Lundell T."/>
            <person name="Morin E."/>
            <person name="Murat C."/>
            <person name="Riley R."/>
            <person name="Ohm R."/>
            <person name="Sun H."/>
            <person name="Tunlid A."/>
            <person name="Henrissat B."/>
            <person name="Grigoriev I.V."/>
            <person name="Hibbett D.S."/>
            <person name="Martin F."/>
        </authorList>
    </citation>
    <scope>NUCLEOTIDE SEQUENCE [LARGE SCALE GENOMIC DNA]</scope>
    <source>
        <strain evidence="4">FD-334 SS-4</strain>
    </source>
</reference>
<keyword evidence="4" id="KW-1185">Reference proteome</keyword>
<feature type="transmembrane region" description="Helical" evidence="1">
    <location>
        <begin position="159"/>
        <end position="184"/>
    </location>
</feature>